<name>A0ABP0AZT1_9PEZI</name>
<reference evidence="2 3" key="1">
    <citation type="submission" date="2024-01" db="EMBL/GenBank/DDBJ databases">
        <authorList>
            <person name="Allen C."/>
            <person name="Tagirdzhanova G."/>
        </authorList>
    </citation>
    <scope>NUCLEOTIDE SEQUENCE [LARGE SCALE GENOMIC DNA]</scope>
</reference>
<dbReference type="SUPFAM" id="SSF51971">
    <property type="entry name" value="Nucleotide-binding domain"/>
    <property type="match status" value="1"/>
</dbReference>
<dbReference type="Pfam" id="PF06100">
    <property type="entry name" value="MCRA"/>
    <property type="match status" value="2"/>
</dbReference>
<accession>A0ABP0AZT1</accession>
<proteinExistence type="predicted"/>
<dbReference type="InterPro" id="IPR036188">
    <property type="entry name" value="FAD/NAD-bd_sf"/>
</dbReference>
<feature type="compositionally biased region" description="Polar residues" evidence="1">
    <location>
        <begin position="158"/>
        <end position="171"/>
    </location>
</feature>
<dbReference type="PANTHER" id="PTHR37417:SF2">
    <property type="entry name" value="67 KDA MYOSIN-CROSS-REACTIVE ANTIGEN FAMILY PROTEIN (AFU_ORTHOLOGUE AFUA_5G09970)"/>
    <property type="match status" value="1"/>
</dbReference>
<feature type="compositionally biased region" description="Acidic residues" evidence="1">
    <location>
        <begin position="113"/>
        <end position="125"/>
    </location>
</feature>
<evidence type="ECO:0008006" key="4">
    <source>
        <dbReference type="Google" id="ProtNLM"/>
    </source>
</evidence>
<comment type="caution">
    <text evidence="2">The sequence shown here is derived from an EMBL/GenBank/DDBJ whole genome shotgun (WGS) entry which is preliminary data.</text>
</comment>
<dbReference type="EMBL" id="CAWUHC010000008">
    <property type="protein sequence ID" value="CAK7212609.1"/>
    <property type="molecule type" value="Genomic_DNA"/>
</dbReference>
<evidence type="ECO:0000313" key="2">
    <source>
        <dbReference type="EMBL" id="CAK7212609.1"/>
    </source>
</evidence>
<feature type="region of interest" description="Disordered" evidence="1">
    <location>
        <begin position="41"/>
        <end position="64"/>
    </location>
</feature>
<dbReference type="SUPFAM" id="SSF51905">
    <property type="entry name" value="FAD/NAD(P)-binding domain"/>
    <property type="match status" value="1"/>
</dbReference>
<dbReference type="Proteomes" id="UP001642406">
    <property type="component" value="Unassembled WGS sequence"/>
</dbReference>
<organism evidence="2 3">
    <name type="scientific">Sporothrix bragantina</name>
    <dbReference type="NCBI Taxonomy" id="671064"/>
    <lineage>
        <taxon>Eukaryota</taxon>
        <taxon>Fungi</taxon>
        <taxon>Dikarya</taxon>
        <taxon>Ascomycota</taxon>
        <taxon>Pezizomycotina</taxon>
        <taxon>Sordariomycetes</taxon>
        <taxon>Sordariomycetidae</taxon>
        <taxon>Ophiostomatales</taxon>
        <taxon>Ophiostomataceae</taxon>
        <taxon>Sporothrix</taxon>
    </lineage>
</organism>
<dbReference type="Gene3D" id="3.50.50.60">
    <property type="entry name" value="FAD/NAD(P)-binding domain"/>
    <property type="match status" value="2"/>
</dbReference>
<dbReference type="Gene3D" id="3.30.9.80">
    <property type="match status" value="1"/>
</dbReference>
<feature type="region of interest" description="Disordered" evidence="1">
    <location>
        <begin position="104"/>
        <end position="176"/>
    </location>
</feature>
<dbReference type="InterPro" id="IPR010354">
    <property type="entry name" value="Oleate_hydratase"/>
</dbReference>
<evidence type="ECO:0000313" key="3">
    <source>
        <dbReference type="Proteomes" id="UP001642406"/>
    </source>
</evidence>
<feature type="compositionally biased region" description="Gly residues" evidence="1">
    <location>
        <begin position="48"/>
        <end position="57"/>
    </location>
</feature>
<gene>
    <name evidence="2" type="ORF">SBRCBS47491_001525</name>
</gene>
<dbReference type="PANTHER" id="PTHR37417">
    <property type="entry name" value="67 KDA MYOSIN-CROSS-REACTIVE ANTIGEN FAMILY PROTEIN (AFU_ORTHOLOGUE AFUA_5G09970)"/>
    <property type="match status" value="1"/>
</dbReference>
<sequence length="651" mass="71817">MPRPPKETHAYLVGGGIASLTAAVHLIKDAGVPASQVHILEASPRPGGSMGRVGSDGSGKNEETPAWEKGYSILAARKLNFSYRCLYDTLSMVPSTRHLGLTVLDDVRGTPEPESDSDSERDEVTETLVEDKYYKRAPPHSVVSEASSDFEMMDAPNGQRTSVPQKPTDSTAAKKASKLSFPARLVARGDDGRPQIVNVQSMGLLPAQRMSLLGLILAPEETIAGAVDGKAEIQAHFLPDFFESKFWDVWASLYSFQPWHSAVEFRRYLLRFLHEFAHISTLSGIDHAPLNDYECIILPMEQHLKELGVEFRYGTRVEDVIFDEGEGIRVAALDVSSQETGTTSLTMGEHDIVLLTLGSMTSSMSFGGNDCAPAPLPSQDAVLRDPGPIWRFWSRLADPATNPTHYAKFGSPSVFYSHVHKSSWLSFTITLTDTKASALFTHLATWAGFDHEKDGTHSTTNSHGPLITFRDSPWMMSITMPHQPYFTNQPDNVRVLWGYGLYPDQEGLHVCKPMMACTGAEIFAELVSYLDLPPELSFLRDDTFEGRHGVVTIPCLMPFIGSPFLIRSPGDRPNVLPGDLESENTSNLGLMGQFVEIDRDVTFTMEYSARSAQMAVYGLMGVDNGRREPPPVHRSDQDARVLGEMLMTIMS</sequence>
<keyword evidence="3" id="KW-1185">Reference proteome</keyword>
<evidence type="ECO:0000256" key="1">
    <source>
        <dbReference type="SAM" id="MobiDB-lite"/>
    </source>
</evidence>
<protein>
    <recommendedName>
        <fullName evidence="4">Oleate hydratase</fullName>
    </recommendedName>
</protein>